<dbReference type="OrthoDB" id="6629557at2759"/>
<feature type="signal peptide" evidence="2">
    <location>
        <begin position="1"/>
        <end position="19"/>
    </location>
</feature>
<keyword evidence="1" id="KW-0193">Cuticle</keyword>
<name>A0A9Q0S5I5_9DIPT</name>
<accession>A0A9Q0S5I5</accession>
<dbReference type="AlphaFoldDB" id="A0A9Q0S5I5"/>
<dbReference type="Pfam" id="PF00379">
    <property type="entry name" value="Chitin_bind_4"/>
    <property type="match status" value="1"/>
</dbReference>
<proteinExistence type="predicted"/>
<reference evidence="3" key="1">
    <citation type="submission" date="2022-07" db="EMBL/GenBank/DDBJ databases">
        <authorList>
            <person name="Trinca V."/>
            <person name="Uliana J.V.C."/>
            <person name="Torres T.T."/>
            <person name="Ward R.J."/>
            <person name="Monesi N."/>
        </authorList>
    </citation>
    <scope>NUCLEOTIDE SEQUENCE</scope>
    <source>
        <strain evidence="3">HSMRA1968</strain>
        <tissue evidence="3">Whole embryos</tissue>
    </source>
</reference>
<dbReference type="Proteomes" id="UP001151699">
    <property type="component" value="Chromosome B"/>
</dbReference>
<protein>
    <submittedName>
        <fullName evidence="3">Flexible cuticle protein 12</fullName>
    </submittedName>
</protein>
<evidence type="ECO:0000256" key="1">
    <source>
        <dbReference type="PROSITE-ProRule" id="PRU00497"/>
    </source>
</evidence>
<dbReference type="InterPro" id="IPR000618">
    <property type="entry name" value="Insect_cuticle"/>
</dbReference>
<sequence>MIETKYLLLLTLIVISCDASDDQAESEALVVKFENKSNGTEKYAVIYELSNGIIHFESGRVGSDIVEGTYWFVGPDNVTYSIDYYADENSFQPLLGSGSGVDFKVLASAIG</sequence>
<dbReference type="PROSITE" id="PS51155">
    <property type="entry name" value="CHIT_BIND_RR_2"/>
    <property type="match status" value="1"/>
</dbReference>
<comment type="caution">
    <text evidence="3">The sequence shown here is derived from an EMBL/GenBank/DDBJ whole genome shotgun (WGS) entry which is preliminary data.</text>
</comment>
<keyword evidence="2" id="KW-0732">Signal</keyword>
<dbReference type="EMBL" id="WJQU01000002">
    <property type="protein sequence ID" value="KAJ6644200.1"/>
    <property type="molecule type" value="Genomic_DNA"/>
</dbReference>
<dbReference type="GO" id="GO:0042302">
    <property type="term" value="F:structural constituent of cuticle"/>
    <property type="evidence" value="ECO:0007669"/>
    <property type="project" value="UniProtKB-UniRule"/>
</dbReference>
<dbReference type="PROSITE" id="PS51257">
    <property type="entry name" value="PROKAR_LIPOPROTEIN"/>
    <property type="match status" value="1"/>
</dbReference>
<feature type="chain" id="PRO_5040468181" evidence="2">
    <location>
        <begin position="20"/>
        <end position="111"/>
    </location>
</feature>
<gene>
    <name evidence="3" type="primary">CP12_0</name>
    <name evidence="3" type="ORF">Bhyg_09167</name>
</gene>
<organism evidence="3 4">
    <name type="scientific">Pseudolycoriella hygida</name>
    <dbReference type="NCBI Taxonomy" id="35572"/>
    <lineage>
        <taxon>Eukaryota</taxon>
        <taxon>Metazoa</taxon>
        <taxon>Ecdysozoa</taxon>
        <taxon>Arthropoda</taxon>
        <taxon>Hexapoda</taxon>
        <taxon>Insecta</taxon>
        <taxon>Pterygota</taxon>
        <taxon>Neoptera</taxon>
        <taxon>Endopterygota</taxon>
        <taxon>Diptera</taxon>
        <taxon>Nematocera</taxon>
        <taxon>Sciaroidea</taxon>
        <taxon>Sciaridae</taxon>
        <taxon>Pseudolycoriella</taxon>
    </lineage>
</organism>
<evidence type="ECO:0000256" key="2">
    <source>
        <dbReference type="SAM" id="SignalP"/>
    </source>
</evidence>
<evidence type="ECO:0000313" key="3">
    <source>
        <dbReference type="EMBL" id="KAJ6644200.1"/>
    </source>
</evidence>
<keyword evidence="4" id="KW-1185">Reference proteome</keyword>
<evidence type="ECO:0000313" key="4">
    <source>
        <dbReference type="Proteomes" id="UP001151699"/>
    </source>
</evidence>